<dbReference type="InterPro" id="IPR016192">
    <property type="entry name" value="APOBEC/CMP_deaminase_Zn-bd"/>
</dbReference>
<proteinExistence type="inferred from homology"/>
<name>A0A2N3RLF2_9XANT</name>
<feature type="domain" description="CMP/dCMP-type deaminase" evidence="5">
    <location>
        <begin position="254"/>
        <end position="445"/>
    </location>
</feature>
<dbReference type="PANTHER" id="PTHR11086:SF18">
    <property type="entry name" value="DEOXYCYTIDYLATE DEAMINASE"/>
    <property type="match status" value="1"/>
</dbReference>
<dbReference type="PROSITE" id="PS00903">
    <property type="entry name" value="CYT_DCMP_DEAMINASES_1"/>
    <property type="match status" value="1"/>
</dbReference>
<evidence type="ECO:0000256" key="4">
    <source>
        <dbReference type="ARBA" id="ARBA00022833"/>
    </source>
</evidence>
<evidence type="ECO:0000313" key="9">
    <source>
        <dbReference type="Proteomes" id="UP000233748"/>
    </source>
</evidence>
<sequence>MNSALTLVSSDASDDQKFDPKRSLKDILDGIASKELVLAFSGPIGAGVKEVIDLVDNELLGLGYSIERIKLSDLIRQAASKLAITPTEQESASAASRYRTLQDLGNRLRDSKGNDVLAQLSVRHISLDRAKKNKGQIKDLVPGRVVYLIDQLKNPSEVALLRAVYRENFYLLGTLCGSDQRKRNLQAEGLSVTDAESLMERDRKEGMSHGQNLEKTLQLADFFVRNSSSNTKAIKGPVDRFLRLVHGDLSVTPTIHEQGMYAAFSAGLGSACMSRQVGAAIIDREGKLIAMGCNDVPRGGGGLYRESLQPDDHRCIHLKGGNCFNDEKKNKVSAEIGVMILPDLEEFLKNSGVSGFESKSKELASIISRKIRGESRLKDLIEFSRAVHAEMDALVNLGRTGQGTSQDSVLYTTTYPCHNCARHIVAAGVRAVYFIEPYEKSLATELHSDAISHDVDQEVPLSEWLDPDRTKHRKVAFLHFEGVSPRRYMDLFFAETRKDAHGKGRKWVGRSASKKIPEYLEAYPALESRVVEHLDETGMGLDNGE</sequence>
<dbReference type="Gene3D" id="3.40.50.300">
    <property type="entry name" value="P-loop containing nucleotide triphosphate hydrolases"/>
    <property type="match status" value="1"/>
</dbReference>
<dbReference type="AlphaFoldDB" id="A0A2N3RLF2"/>
<evidence type="ECO:0000313" key="6">
    <source>
        <dbReference type="EMBL" id="PKV13288.1"/>
    </source>
</evidence>
<dbReference type="GO" id="GO:0008270">
    <property type="term" value="F:zinc ion binding"/>
    <property type="evidence" value="ECO:0007669"/>
    <property type="project" value="InterPro"/>
</dbReference>
<dbReference type="OrthoDB" id="9788517at2"/>
<keyword evidence="2" id="KW-0479">Metal-binding</keyword>
<dbReference type="InterPro" id="IPR015517">
    <property type="entry name" value="dCMP_deaminase-rel"/>
</dbReference>
<dbReference type="Proteomes" id="UP000233720">
    <property type="component" value="Unassembled WGS sequence"/>
</dbReference>
<comment type="similarity">
    <text evidence="1">Belongs to the cytidine and deoxycytidylate deaminase family.</text>
</comment>
<dbReference type="RefSeq" id="WP_101362853.1">
    <property type="nucleotide sequence ID" value="NZ_PHKV01000002.1"/>
</dbReference>
<dbReference type="NCBIfam" id="NF041025">
    <property type="entry name" value="antiphage_deaminase"/>
    <property type="match status" value="1"/>
</dbReference>
<reference evidence="8 9" key="1">
    <citation type="submission" date="2017-11" db="EMBL/GenBank/DDBJ databases">
        <title>Xanthomonas prunicola sp. nov., a novel pathogen that affects nectarine (Prunus persica var. nectarine) trees.</title>
        <authorList>
            <person name="Lopez M."/>
            <person name="Lopez-Soriano P."/>
            <person name="Garita-Cambronero J."/>
            <person name="Beltran C."/>
            <person name="Taghouti G."/>
            <person name="Portier P."/>
            <person name="Cubero J."/>
            <person name="Fischer-Le Saux M."/>
            <person name="Marco-Noales E."/>
        </authorList>
    </citation>
    <scope>NUCLEOTIDE SEQUENCE [LARGE SCALE GENOMIC DNA]</scope>
    <source>
        <strain evidence="6 8">CFBP8353</strain>
        <strain evidence="7 9">CFBP8354</strain>
    </source>
</reference>
<dbReference type="InterPro" id="IPR027417">
    <property type="entry name" value="P-loop_NTPase"/>
</dbReference>
<gene>
    <name evidence="6" type="ORF">XpruCFBP8353_08650</name>
    <name evidence="7" type="ORF">XpruCFBP8354_08650</name>
</gene>
<dbReference type="Gene3D" id="3.40.140.10">
    <property type="entry name" value="Cytidine Deaminase, domain 2"/>
    <property type="match status" value="1"/>
</dbReference>
<evidence type="ECO:0000256" key="3">
    <source>
        <dbReference type="ARBA" id="ARBA00022801"/>
    </source>
</evidence>
<evidence type="ECO:0000259" key="5">
    <source>
        <dbReference type="PROSITE" id="PS51747"/>
    </source>
</evidence>
<dbReference type="InterPro" id="IPR016193">
    <property type="entry name" value="Cytidine_deaminase-like"/>
</dbReference>
<comment type="caution">
    <text evidence="6">The sequence shown here is derived from an EMBL/GenBank/DDBJ whole genome shotgun (WGS) entry which is preliminary data.</text>
</comment>
<keyword evidence="3" id="KW-0378">Hydrolase</keyword>
<dbReference type="Proteomes" id="UP000233748">
    <property type="component" value="Unassembled WGS sequence"/>
</dbReference>
<dbReference type="EMBL" id="PHKW01000002">
    <property type="protein sequence ID" value="PKV17566.1"/>
    <property type="molecule type" value="Genomic_DNA"/>
</dbReference>
<dbReference type="GO" id="GO:0004132">
    <property type="term" value="F:dCMP deaminase activity"/>
    <property type="evidence" value="ECO:0007669"/>
    <property type="project" value="TreeGrafter"/>
</dbReference>
<evidence type="ECO:0000313" key="8">
    <source>
        <dbReference type="Proteomes" id="UP000233720"/>
    </source>
</evidence>
<protein>
    <submittedName>
        <fullName evidence="6">Deoxycytidylate deaminase</fullName>
    </submittedName>
</protein>
<organism evidence="6 8">
    <name type="scientific">Xanthomonas prunicola</name>
    <dbReference type="NCBI Taxonomy" id="2053930"/>
    <lineage>
        <taxon>Bacteria</taxon>
        <taxon>Pseudomonadati</taxon>
        <taxon>Pseudomonadota</taxon>
        <taxon>Gammaproteobacteria</taxon>
        <taxon>Lysobacterales</taxon>
        <taxon>Lysobacteraceae</taxon>
        <taxon>Xanthomonas</taxon>
    </lineage>
</organism>
<dbReference type="PANTHER" id="PTHR11086">
    <property type="entry name" value="DEOXYCYTIDYLATE DEAMINASE-RELATED"/>
    <property type="match status" value="1"/>
</dbReference>
<evidence type="ECO:0000256" key="1">
    <source>
        <dbReference type="ARBA" id="ARBA00006576"/>
    </source>
</evidence>
<dbReference type="InterPro" id="IPR002125">
    <property type="entry name" value="CMP_dCMP_dom"/>
</dbReference>
<dbReference type="PROSITE" id="PS51747">
    <property type="entry name" value="CYT_DCMP_DEAMINASES_2"/>
    <property type="match status" value="1"/>
</dbReference>
<keyword evidence="9" id="KW-1185">Reference proteome</keyword>
<accession>A0A2N3RLF2</accession>
<dbReference type="Pfam" id="PF00383">
    <property type="entry name" value="dCMP_cyt_deam_1"/>
    <property type="match status" value="1"/>
</dbReference>
<dbReference type="SUPFAM" id="SSF53927">
    <property type="entry name" value="Cytidine deaminase-like"/>
    <property type="match status" value="1"/>
</dbReference>
<evidence type="ECO:0000256" key="2">
    <source>
        <dbReference type="ARBA" id="ARBA00022723"/>
    </source>
</evidence>
<dbReference type="EMBL" id="PHKV01000002">
    <property type="protein sequence ID" value="PKV13288.1"/>
    <property type="molecule type" value="Genomic_DNA"/>
</dbReference>
<dbReference type="GO" id="GO:0005737">
    <property type="term" value="C:cytoplasm"/>
    <property type="evidence" value="ECO:0007669"/>
    <property type="project" value="TreeGrafter"/>
</dbReference>
<evidence type="ECO:0000313" key="7">
    <source>
        <dbReference type="EMBL" id="PKV17566.1"/>
    </source>
</evidence>
<keyword evidence="4" id="KW-0862">Zinc</keyword>